<keyword evidence="7" id="KW-1185">Reference proteome</keyword>
<dbReference type="GO" id="GO:0000976">
    <property type="term" value="F:transcription cis-regulatory region binding"/>
    <property type="evidence" value="ECO:0007669"/>
    <property type="project" value="TreeGrafter"/>
</dbReference>
<comment type="similarity">
    <text evidence="1">Belongs to the LysR transcriptional regulatory family.</text>
</comment>
<dbReference type="InterPro" id="IPR000847">
    <property type="entry name" value="LysR_HTH_N"/>
</dbReference>
<feature type="domain" description="HTH lysR-type" evidence="5">
    <location>
        <begin position="1"/>
        <end position="58"/>
    </location>
</feature>
<dbReference type="PANTHER" id="PTHR30126:SF40">
    <property type="entry name" value="HTH-TYPE TRANSCRIPTIONAL REGULATOR GLTR"/>
    <property type="match status" value="1"/>
</dbReference>
<accession>A0A366MSX7</accession>
<organism evidence="6 7">
    <name type="scientific">Aliarcobacter vitoriensis</name>
    <dbReference type="NCBI Taxonomy" id="2011099"/>
    <lineage>
        <taxon>Bacteria</taxon>
        <taxon>Pseudomonadati</taxon>
        <taxon>Campylobacterota</taxon>
        <taxon>Epsilonproteobacteria</taxon>
        <taxon>Campylobacterales</taxon>
        <taxon>Arcobacteraceae</taxon>
        <taxon>Aliarcobacter</taxon>
    </lineage>
</organism>
<evidence type="ECO:0000256" key="1">
    <source>
        <dbReference type="ARBA" id="ARBA00009437"/>
    </source>
</evidence>
<protein>
    <submittedName>
        <fullName evidence="6">LysR family transcriptional regulator</fullName>
    </submittedName>
</protein>
<proteinExistence type="inferred from homology"/>
<evidence type="ECO:0000313" key="6">
    <source>
        <dbReference type="EMBL" id="RBQ29345.1"/>
    </source>
</evidence>
<dbReference type="InterPro" id="IPR005119">
    <property type="entry name" value="LysR_subst-bd"/>
</dbReference>
<keyword evidence="4" id="KW-0804">Transcription</keyword>
<name>A0A366MSX7_9BACT</name>
<keyword evidence="2" id="KW-0805">Transcription regulation</keyword>
<dbReference type="RefSeq" id="WP_113893857.1">
    <property type="nucleotide sequence ID" value="NZ_JANJGA010000006.1"/>
</dbReference>
<dbReference type="SUPFAM" id="SSF46785">
    <property type="entry name" value="Winged helix' DNA-binding domain"/>
    <property type="match status" value="1"/>
</dbReference>
<dbReference type="EMBL" id="PDKB01000006">
    <property type="protein sequence ID" value="RBQ29345.1"/>
    <property type="molecule type" value="Genomic_DNA"/>
</dbReference>
<dbReference type="Gene3D" id="1.10.10.10">
    <property type="entry name" value="Winged helix-like DNA-binding domain superfamily/Winged helix DNA-binding domain"/>
    <property type="match status" value="1"/>
</dbReference>
<comment type="caution">
    <text evidence="6">The sequence shown here is derived from an EMBL/GenBank/DDBJ whole genome shotgun (WGS) entry which is preliminary data.</text>
</comment>
<dbReference type="Pfam" id="PF03466">
    <property type="entry name" value="LysR_substrate"/>
    <property type="match status" value="1"/>
</dbReference>
<evidence type="ECO:0000259" key="5">
    <source>
        <dbReference type="PROSITE" id="PS50931"/>
    </source>
</evidence>
<dbReference type="Pfam" id="PF00126">
    <property type="entry name" value="HTH_1"/>
    <property type="match status" value="1"/>
</dbReference>
<dbReference type="PROSITE" id="PS50931">
    <property type="entry name" value="HTH_LYSR"/>
    <property type="match status" value="1"/>
</dbReference>
<dbReference type="InterPro" id="IPR036390">
    <property type="entry name" value="WH_DNA-bd_sf"/>
</dbReference>
<evidence type="ECO:0000313" key="7">
    <source>
        <dbReference type="Proteomes" id="UP000252669"/>
    </source>
</evidence>
<dbReference type="SUPFAM" id="SSF53850">
    <property type="entry name" value="Periplasmic binding protein-like II"/>
    <property type="match status" value="1"/>
</dbReference>
<evidence type="ECO:0000256" key="3">
    <source>
        <dbReference type="ARBA" id="ARBA00023125"/>
    </source>
</evidence>
<dbReference type="PANTHER" id="PTHR30126">
    <property type="entry name" value="HTH-TYPE TRANSCRIPTIONAL REGULATOR"/>
    <property type="match status" value="1"/>
</dbReference>
<dbReference type="AlphaFoldDB" id="A0A366MSX7"/>
<evidence type="ECO:0000256" key="4">
    <source>
        <dbReference type="ARBA" id="ARBA00023163"/>
    </source>
</evidence>
<gene>
    <name evidence="6" type="ORF">CRU91_04490</name>
</gene>
<dbReference type="Proteomes" id="UP000252669">
    <property type="component" value="Unassembled WGS sequence"/>
</dbReference>
<reference evidence="6 7" key="1">
    <citation type="submission" date="2017-10" db="EMBL/GenBank/DDBJ databases">
        <title>Genomics of the genus Arcobacter.</title>
        <authorList>
            <person name="Perez-Cataluna A."/>
            <person name="Figueras M.J."/>
        </authorList>
    </citation>
    <scope>NUCLEOTIDE SEQUENCE [LARGE SCALE GENOMIC DNA]</scope>
    <source>
        <strain evidence="6 7">CECT 9230</strain>
    </source>
</reference>
<dbReference type="OrthoDB" id="5317428at2"/>
<dbReference type="GO" id="GO:0003700">
    <property type="term" value="F:DNA-binding transcription factor activity"/>
    <property type="evidence" value="ECO:0007669"/>
    <property type="project" value="InterPro"/>
</dbReference>
<dbReference type="Gene3D" id="3.40.190.10">
    <property type="entry name" value="Periplasmic binding protein-like II"/>
    <property type="match status" value="2"/>
</dbReference>
<sequence length="275" mass="31590">MDSNLLKIFVEVTNEKSISKAAINLGFAQSNVTSRIKQLEKVIGSYLFHRVPKGVILTKEGEKLYSYAVEIVKKIEIANFEMQNIHNQKHLIIGSTESNASTRLIPFLLQLNKDFPNMSLELITNTTKDTIKNLLEYKVDIAFISGKPQNDEIIIINKIEENIVLVEPKDKKCPNIFLSFKNGCAYNDFGKNYLKEFLSQEYKHLEFGNYETILGCVKAGMGKSILPLSIIEKLNYKNDLNIKKIPKNVLNIPTFLVCRKDYIPRIKKYLEDFKF</sequence>
<evidence type="ECO:0000256" key="2">
    <source>
        <dbReference type="ARBA" id="ARBA00023015"/>
    </source>
</evidence>
<keyword evidence="3" id="KW-0238">DNA-binding</keyword>
<dbReference type="InterPro" id="IPR036388">
    <property type="entry name" value="WH-like_DNA-bd_sf"/>
</dbReference>